<feature type="domain" description="Protein kinase" evidence="9">
    <location>
        <begin position="15"/>
        <end position="309"/>
    </location>
</feature>
<dbReference type="InterPro" id="IPR000719">
    <property type="entry name" value="Prot_kinase_dom"/>
</dbReference>
<evidence type="ECO:0000256" key="3">
    <source>
        <dbReference type="ARBA" id="ARBA00022679"/>
    </source>
</evidence>
<dbReference type="PROSITE" id="PS00107">
    <property type="entry name" value="PROTEIN_KINASE_ATP"/>
    <property type="match status" value="1"/>
</dbReference>
<evidence type="ECO:0000256" key="1">
    <source>
        <dbReference type="ARBA" id="ARBA00006485"/>
    </source>
</evidence>
<dbReference type="InterPro" id="IPR008271">
    <property type="entry name" value="Ser/Thr_kinase_AS"/>
</dbReference>
<comment type="similarity">
    <text evidence="1">Belongs to the protein kinase superfamily. CMGC Ser/Thr protein kinase family. CDC2/CDKX subfamily.</text>
</comment>
<evidence type="ECO:0000256" key="2">
    <source>
        <dbReference type="ARBA" id="ARBA00022527"/>
    </source>
</evidence>
<dbReference type="PROSITE" id="PS00108">
    <property type="entry name" value="PROTEIN_KINASE_ST"/>
    <property type="match status" value="1"/>
</dbReference>
<dbReference type="SUPFAM" id="SSF56112">
    <property type="entry name" value="Protein kinase-like (PK-like)"/>
    <property type="match status" value="1"/>
</dbReference>
<keyword evidence="4 7" id="KW-0547">Nucleotide-binding</keyword>
<name>A2FCJ8_TRIV3</name>
<evidence type="ECO:0000256" key="7">
    <source>
        <dbReference type="PROSITE-ProRule" id="PRU10141"/>
    </source>
</evidence>
<dbReference type="PROSITE" id="PS50011">
    <property type="entry name" value="PROTEIN_KINASE_DOM"/>
    <property type="match status" value="1"/>
</dbReference>
<dbReference type="InterPro" id="IPR050108">
    <property type="entry name" value="CDK"/>
</dbReference>
<dbReference type="Pfam" id="PF00069">
    <property type="entry name" value="Pkinase"/>
    <property type="match status" value="1"/>
</dbReference>
<dbReference type="PANTHER" id="PTHR24056">
    <property type="entry name" value="CELL DIVISION PROTEIN KINASE"/>
    <property type="match status" value="1"/>
</dbReference>
<dbReference type="Proteomes" id="UP000001542">
    <property type="component" value="Unassembled WGS sequence"/>
</dbReference>
<organism evidence="10 11">
    <name type="scientific">Trichomonas vaginalis (strain ATCC PRA-98 / G3)</name>
    <dbReference type="NCBI Taxonomy" id="412133"/>
    <lineage>
        <taxon>Eukaryota</taxon>
        <taxon>Metamonada</taxon>
        <taxon>Parabasalia</taxon>
        <taxon>Trichomonadida</taxon>
        <taxon>Trichomonadidae</taxon>
        <taxon>Trichomonas</taxon>
    </lineage>
</organism>
<keyword evidence="5 10" id="KW-0418">Kinase</keyword>
<proteinExistence type="inferred from homology"/>
<reference evidence="10" key="1">
    <citation type="submission" date="2006-10" db="EMBL/GenBank/DDBJ databases">
        <authorList>
            <person name="Amadeo P."/>
            <person name="Zhao Q."/>
            <person name="Wortman J."/>
            <person name="Fraser-Liggett C."/>
            <person name="Carlton J."/>
        </authorList>
    </citation>
    <scope>NUCLEOTIDE SEQUENCE</scope>
    <source>
        <strain evidence="10">G3</strain>
    </source>
</reference>
<dbReference type="OrthoDB" id="122279at2759"/>
<dbReference type="KEGG" id="tva:4755138"/>
<dbReference type="RefSeq" id="XP_001310287.1">
    <property type="nucleotide sequence ID" value="XM_001310286.1"/>
</dbReference>
<dbReference type="GO" id="GO:0004674">
    <property type="term" value="F:protein serine/threonine kinase activity"/>
    <property type="evidence" value="ECO:0000318"/>
    <property type="project" value="GO_Central"/>
</dbReference>
<dbReference type="STRING" id="5722.A2FCJ8"/>
<dbReference type="Gene3D" id="1.10.510.10">
    <property type="entry name" value="Transferase(Phosphotransferase) domain 1"/>
    <property type="match status" value="1"/>
</dbReference>
<keyword evidence="2 8" id="KW-0723">Serine/threonine-protein kinase</keyword>
<dbReference type="InterPro" id="IPR011009">
    <property type="entry name" value="Kinase-like_dom_sf"/>
</dbReference>
<sequence length="347" mass="38901">MDAKSPGRYNALSRFRIIENIGVGAYGSVFKAFDLETNEVVALKILKAYDQKESLPLSFYRELGVLQNFKHENIVSYGGVFRYPHEICITLEYCETDLQKQLSCQPLLQPNQVKHLMRQLLSGLAELHQAGYAHRDLKSSNILIKGGRTLKITDFGLSRQLNSKQLTSKVTSLAYRAPELILGSKDYTTAIDIWSAGIIFYELCTGEKFPSACSDLSQLDKIFRVTGTPSPSSEDEKSPEIQSDGDILCHLPNWRLASMLHIYPRTLEQLLKDKLPPELADAFDIITSMLSLNPSNRPSAVELLRNPFFSVSEEISPLALPEIKSAHDTSSLRAPLKRPMPILLECN</sequence>
<evidence type="ECO:0000313" key="10">
    <source>
        <dbReference type="EMBL" id="EAX97357.1"/>
    </source>
</evidence>
<feature type="binding site" evidence="7">
    <location>
        <position position="44"/>
    </location>
    <ligand>
        <name>ATP</name>
        <dbReference type="ChEBI" id="CHEBI:30616"/>
    </ligand>
</feature>
<evidence type="ECO:0000313" key="11">
    <source>
        <dbReference type="Proteomes" id="UP000001542"/>
    </source>
</evidence>
<evidence type="ECO:0000256" key="5">
    <source>
        <dbReference type="ARBA" id="ARBA00022777"/>
    </source>
</evidence>
<dbReference type="GO" id="GO:0005524">
    <property type="term" value="F:ATP binding"/>
    <property type="evidence" value="ECO:0007669"/>
    <property type="project" value="UniProtKB-UniRule"/>
</dbReference>
<dbReference type="SMR" id="A2FCJ8"/>
<dbReference type="VEuPathDB" id="TrichDB:TVAGG3_0801230"/>
<dbReference type="eggNOG" id="KOG0662">
    <property type="taxonomic scope" value="Eukaryota"/>
</dbReference>
<dbReference type="InterPro" id="IPR017441">
    <property type="entry name" value="Protein_kinase_ATP_BS"/>
</dbReference>
<dbReference type="SMART" id="SM00220">
    <property type="entry name" value="S_TKc"/>
    <property type="match status" value="1"/>
</dbReference>
<keyword evidence="3" id="KW-0808">Transferase</keyword>
<dbReference type="GO" id="GO:0005634">
    <property type="term" value="C:nucleus"/>
    <property type="evidence" value="ECO:0000318"/>
    <property type="project" value="GO_Central"/>
</dbReference>
<evidence type="ECO:0000256" key="4">
    <source>
        <dbReference type="ARBA" id="ARBA00022741"/>
    </source>
</evidence>
<gene>
    <name evidence="10" type="ORF">TVAG_498910</name>
</gene>
<evidence type="ECO:0000259" key="9">
    <source>
        <dbReference type="PROSITE" id="PS50011"/>
    </source>
</evidence>
<keyword evidence="6 7" id="KW-0067">ATP-binding</keyword>
<accession>A2FCJ8</accession>
<evidence type="ECO:0000256" key="6">
    <source>
        <dbReference type="ARBA" id="ARBA00022840"/>
    </source>
</evidence>
<evidence type="ECO:0000256" key="8">
    <source>
        <dbReference type="RuleBase" id="RU000304"/>
    </source>
</evidence>
<reference evidence="10" key="2">
    <citation type="journal article" date="2007" name="Science">
        <title>Draft genome sequence of the sexually transmitted pathogen Trichomonas vaginalis.</title>
        <authorList>
            <person name="Carlton J.M."/>
            <person name="Hirt R.P."/>
            <person name="Silva J.C."/>
            <person name="Delcher A.L."/>
            <person name="Schatz M."/>
            <person name="Zhao Q."/>
            <person name="Wortman J.R."/>
            <person name="Bidwell S.L."/>
            <person name="Alsmark U.C.M."/>
            <person name="Besteiro S."/>
            <person name="Sicheritz-Ponten T."/>
            <person name="Noel C.J."/>
            <person name="Dacks J.B."/>
            <person name="Foster P.G."/>
            <person name="Simillion C."/>
            <person name="Van de Peer Y."/>
            <person name="Miranda-Saavedra D."/>
            <person name="Barton G.J."/>
            <person name="Westrop G.D."/>
            <person name="Mueller S."/>
            <person name="Dessi D."/>
            <person name="Fiori P.L."/>
            <person name="Ren Q."/>
            <person name="Paulsen I."/>
            <person name="Zhang H."/>
            <person name="Bastida-Corcuera F.D."/>
            <person name="Simoes-Barbosa A."/>
            <person name="Brown M.T."/>
            <person name="Hayes R.D."/>
            <person name="Mukherjee M."/>
            <person name="Okumura C.Y."/>
            <person name="Schneider R."/>
            <person name="Smith A.J."/>
            <person name="Vanacova S."/>
            <person name="Villalvazo M."/>
            <person name="Haas B.J."/>
            <person name="Pertea M."/>
            <person name="Feldblyum T.V."/>
            <person name="Utterback T.R."/>
            <person name="Shu C.L."/>
            <person name="Osoegawa K."/>
            <person name="de Jong P.J."/>
            <person name="Hrdy I."/>
            <person name="Horvathova L."/>
            <person name="Zubacova Z."/>
            <person name="Dolezal P."/>
            <person name="Malik S.B."/>
            <person name="Logsdon J.M. Jr."/>
            <person name="Henze K."/>
            <person name="Gupta A."/>
            <person name="Wang C.C."/>
            <person name="Dunne R.L."/>
            <person name="Upcroft J.A."/>
            <person name="Upcroft P."/>
            <person name="White O."/>
            <person name="Salzberg S.L."/>
            <person name="Tang P."/>
            <person name="Chiu C.-H."/>
            <person name="Lee Y.-S."/>
            <person name="Embley T.M."/>
            <person name="Coombs G.H."/>
            <person name="Mottram J.C."/>
            <person name="Tachezy J."/>
            <person name="Fraser-Liggett C.M."/>
            <person name="Johnson P.J."/>
        </authorList>
    </citation>
    <scope>NUCLEOTIDE SEQUENCE [LARGE SCALE GENOMIC DNA]</scope>
    <source>
        <strain evidence="10">G3</strain>
    </source>
</reference>
<dbReference type="VEuPathDB" id="TrichDB:TVAG_498910"/>
<dbReference type="AlphaFoldDB" id="A2FCJ8"/>
<dbReference type="InParanoid" id="A2FCJ8"/>
<dbReference type="Gene3D" id="3.30.200.20">
    <property type="entry name" value="Phosphorylase Kinase, domain 1"/>
    <property type="match status" value="1"/>
</dbReference>
<dbReference type="FunFam" id="1.10.510.10:FF:001438">
    <property type="entry name" value="CMGC family protein kinase"/>
    <property type="match status" value="1"/>
</dbReference>
<keyword evidence="11" id="KW-1185">Reference proteome</keyword>
<protein>
    <submittedName>
        <fullName evidence="10">CMGC family protein kinase</fullName>
    </submittedName>
</protein>
<dbReference type="EMBL" id="DS113718">
    <property type="protein sequence ID" value="EAX97357.1"/>
    <property type="molecule type" value="Genomic_DNA"/>
</dbReference>
<dbReference type="PANTHER" id="PTHR24056:SF107">
    <property type="entry name" value="CYCLIN-DEPENDENT KINASE 11A-RELATED"/>
    <property type="match status" value="1"/>
</dbReference>